<evidence type="ECO:0000313" key="7">
    <source>
        <dbReference type="EMBL" id="GGM14333.1"/>
    </source>
</evidence>
<organism evidence="7 8">
    <name type="scientific">Promicromonospora citrea</name>
    <dbReference type="NCBI Taxonomy" id="43677"/>
    <lineage>
        <taxon>Bacteria</taxon>
        <taxon>Bacillati</taxon>
        <taxon>Actinomycetota</taxon>
        <taxon>Actinomycetes</taxon>
        <taxon>Micrococcales</taxon>
        <taxon>Promicromonosporaceae</taxon>
        <taxon>Promicromonospora</taxon>
    </lineage>
</organism>
<dbReference type="SUPFAM" id="SSF48498">
    <property type="entry name" value="Tetracyclin repressor-like, C-terminal domain"/>
    <property type="match status" value="1"/>
</dbReference>
<dbReference type="InterPro" id="IPR036271">
    <property type="entry name" value="Tet_transcr_reg_TetR-rel_C_sf"/>
</dbReference>
<dbReference type="PROSITE" id="PS50977">
    <property type="entry name" value="HTH_TETR_2"/>
    <property type="match status" value="1"/>
</dbReference>
<dbReference type="GO" id="GO:0000976">
    <property type="term" value="F:transcription cis-regulatory region binding"/>
    <property type="evidence" value="ECO:0007669"/>
    <property type="project" value="TreeGrafter"/>
</dbReference>
<evidence type="ECO:0000256" key="2">
    <source>
        <dbReference type="ARBA" id="ARBA00023125"/>
    </source>
</evidence>
<gene>
    <name evidence="7" type="ORF">GCM10010102_07270</name>
</gene>
<reference evidence="7" key="1">
    <citation type="journal article" date="2014" name="Int. J. Syst. Evol. Microbiol.">
        <title>Complete genome sequence of Corynebacterium casei LMG S-19264T (=DSM 44701T), isolated from a smear-ripened cheese.</title>
        <authorList>
            <consortium name="US DOE Joint Genome Institute (JGI-PGF)"/>
            <person name="Walter F."/>
            <person name="Albersmeier A."/>
            <person name="Kalinowski J."/>
            <person name="Ruckert C."/>
        </authorList>
    </citation>
    <scope>NUCLEOTIDE SEQUENCE</scope>
    <source>
        <strain evidence="7">JCM 3051</strain>
    </source>
</reference>
<dbReference type="InterPro" id="IPR009057">
    <property type="entry name" value="Homeodomain-like_sf"/>
</dbReference>
<evidence type="ECO:0000256" key="5">
    <source>
        <dbReference type="SAM" id="MobiDB-lite"/>
    </source>
</evidence>
<dbReference type="SUPFAM" id="SSF46689">
    <property type="entry name" value="Homeodomain-like"/>
    <property type="match status" value="1"/>
</dbReference>
<name>A0A8H9GEI3_9MICO</name>
<accession>A0A8H9GEI3</accession>
<reference evidence="7" key="2">
    <citation type="submission" date="2020-09" db="EMBL/GenBank/DDBJ databases">
        <authorList>
            <person name="Sun Q."/>
            <person name="Ohkuma M."/>
        </authorList>
    </citation>
    <scope>NUCLEOTIDE SEQUENCE</scope>
    <source>
        <strain evidence="7">JCM 3051</strain>
    </source>
</reference>
<dbReference type="Pfam" id="PF00440">
    <property type="entry name" value="TetR_N"/>
    <property type="match status" value="1"/>
</dbReference>
<keyword evidence="8" id="KW-1185">Reference proteome</keyword>
<keyword evidence="1" id="KW-0805">Transcription regulation</keyword>
<evidence type="ECO:0000256" key="4">
    <source>
        <dbReference type="PROSITE-ProRule" id="PRU00335"/>
    </source>
</evidence>
<keyword evidence="2 4" id="KW-0238">DNA-binding</keyword>
<dbReference type="PANTHER" id="PTHR30055">
    <property type="entry name" value="HTH-TYPE TRANSCRIPTIONAL REGULATOR RUTR"/>
    <property type="match status" value="1"/>
</dbReference>
<dbReference type="RefSeq" id="WP_171104759.1">
    <property type="nucleotide sequence ID" value="NZ_BMPT01000002.1"/>
</dbReference>
<dbReference type="EMBL" id="BMPT01000002">
    <property type="protein sequence ID" value="GGM14333.1"/>
    <property type="molecule type" value="Genomic_DNA"/>
</dbReference>
<dbReference type="Gene3D" id="1.10.357.10">
    <property type="entry name" value="Tetracycline Repressor, domain 2"/>
    <property type="match status" value="1"/>
</dbReference>
<evidence type="ECO:0000256" key="3">
    <source>
        <dbReference type="ARBA" id="ARBA00023163"/>
    </source>
</evidence>
<evidence type="ECO:0000259" key="6">
    <source>
        <dbReference type="PROSITE" id="PS50977"/>
    </source>
</evidence>
<feature type="domain" description="HTH tetR-type" evidence="6">
    <location>
        <begin position="22"/>
        <end position="82"/>
    </location>
</feature>
<dbReference type="PANTHER" id="PTHR30055:SF234">
    <property type="entry name" value="HTH-TYPE TRANSCRIPTIONAL REGULATOR BETI"/>
    <property type="match status" value="1"/>
</dbReference>
<evidence type="ECO:0000313" key="8">
    <source>
        <dbReference type="Proteomes" id="UP000655589"/>
    </source>
</evidence>
<evidence type="ECO:0000256" key="1">
    <source>
        <dbReference type="ARBA" id="ARBA00023015"/>
    </source>
</evidence>
<dbReference type="InterPro" id="IPR001647">
    <property type="entry name" value="HTH_TetR"/>
</dbReference>
<dbReference type="InterPro" id="IPR050109">
    <property type="entry name" value="HTH-type_TetR-like_transc_reg"/>
</dbReference>
<comment type="caution">
    <text evidence="7">The sequence shown here is derived from an EMBL/GenBank/DDBJ whole genome shotgun (WGS) entry which is preliminary data.</text>
</comment>
<feature type="region of interest" description="Disordered" evidence="5">
    <location>
        <begin position="1"/>
        <end position="21"/>
    </location>
</feature>
<dbReference type="Proteomes" id="UP000655589">
    <property type="component" value="Unassembled WGS sequence"/>
</dbReference>
<dbReference type="GO" id="GO:0003700">
    <property type="term" value="F:DNA-binding transcription factor activity"/>
    <property type="evidence" value="ECO:0007669"/>
    <property type="project" value="TreeGrafter"/>
</dbReference>
<keyword evidence="3" id="KW-0804">Transcription</keyword>
<dbReference type="AlphaFoldDB" id="A0A8H9GEI3"/>
<sequence length="261" mass="27494">MDRTQQAAGGTVEAPGREHRREAQRAAIETAALRLLDEQGPGAVTTRAVSAAAGVQAMTIYRLYGDMDGLMVSAAARCVADYLEAKTTRERHADPVDDLRAGWDLHVGFGLGHPYVYAQIYGRYAPDQANPAADEGAEILRGLVRRVAEAGRLTRDVETAAQMIHSAGRGVTLTLMATPPERRDPSLSHACREAVLAAVTVPAAETAAEAEAAGEAADGVLSAADRRHAVALGAALSSSGAAVPFTEAEHAMFQEWLGRLT</sequence>
<feature type="DNA-binding region" description="H-T-H motif" evidence="4">
    <location>
        <begin position="45"/>
        <end position="64"/>
    </location>
</feature>
<proteinExistence type="predicted"/>
<protein>
    <recommendedName>
        <fullName evidence="6">HTH tetR-type domain-containing protein</fullName>
    </recommendedName>
</protein>